<accession>A0A067T9Y5</accession>
<dbReference type="InterPro" id="IPR011058">
    <property type="entry name" value="Cyanovirin-N"/>
</dbReference>
<evidence type="ECO:0000313" key="3">
    <source>
        <dbReference type="Proteomes" id="UP000027222"/>
    </source>
</evidence>
<dbReference type="HOGENOM" id="CLU_368832_0_0_1"/>
<dbReference type="OrthoDB" id="2441380at2759"/>
<dbReference type="PANTHER" id="PTHR42076">
    <property type="entry name" value="CYANOVIRIN-N HOMOLOG"/>
    <property type="match status" value="1"/>
</dbReference>
<evidence type="ECO:0000259" key="1">
    <source>
        <dbReference type="SMART" id="SM01111"/>
    </source>
</evidence>
<dbReference type="PANTHER" id="PTHR42076:SF1">
    <property type="entry name" value="CYANOVIRIN-N DOMAIN-CONTAINING PROTEIN"/>
    <property type="match status" value="1"/>
</dbReference>
<feature type="domain" description="Cyanovirin-N" evidence="1">
    <location>
        <begin position="237"/>
        <end position="333"/>
    </location>
</feature>
<protein>
    <recommendedName>
        <fullName evidence="1">Cyanovirin-N domain-containing protein</fullName>
    </recommendedName>
</protein>
<dbReference type="Pfam" id="PF08881">
    <property type="entry name" value="CVNH"/>
    <property type="match status" value="5"/>
</dbReference>
<proteinExistence type="predicted"/>
<feature type="domain" description="Cyanovirin-N" evidence="1">
    <location>
        <begin position="463"/>
        <end position="565"/>
    </location>
</feature>
<reference evidence="3" key="1">
    <citation type="journal article" date="2014" name="Proc. Natl. Acad. Sci. U.S.A.">
        <title>Extensive sampling of basidiomycete genomes demonstrates inadequacy of the white-rot/brown-rot paradigm for wood decay fungi.</title>
        <authorList>
            <person name="Riley R."/>
            <person name="Salamov A.A."/>
            <person name="Brown D.W."/>
            <person name="Nagy L.G."/>
            <person name="Floudas D."/>
            <person name="Held B.W."/>
            <person name="Levasseur A."/>
            <person name="Lombard V."/>
            <person name="Morin E."/>
            <person name="Otillar R."/>
            <person name="Lindquist E.A."/>
            <person name="Sun H."/>
            <person name="LaButti K.M."/>
            <person name="Schmutz J."/>
            <person name="Jabbour D."/>
            <person name="Luo H."/>
            <person name="Baker S.E."/>
            <person name="Pisabarro A.G."/>
            <person name="Walton J.D."/>
            <person name="Blanchette R.A."/>
            <person name="Henrissat B."/>
            <person name="Martin F."/>
            <person name="Cullen D."/>
            <person name="Hibbett D.S."/>
            <person name="Grigoriev I.V."/>
        </authorList>
    </citation>
    <scope>NUCLEOTIDE SEQUENCE [LARGE SCALE GENOMIC DNA]</scope>
    <source>
        <strain evidence="3">CBS 339.88</strain>
    </source>
</reference>
<dbReference type="STRING" id="685588.A0A067T9Y5"/>
<name>A0A067T9Y5_GALM3</name>
<dbReference type="Proteomes" id="UP000027222">
    <property type="component" value="Unassembled WGS sequence"/>
</dbReference>
<feature type="domain" description="Cyanovirin-N" evidence="1">
    <location>
        <begin position="122"/>
        <end position="221"/>
    </location>
</feature>
<feature type="domain" description="Cyanovirin-N" evidence="1">
    <location>
        <begin position="2"/>
        <end position="100"/>
    </location>
</feature>
<dbReference type="EMBL" id="KL142373">
    <property type="protein sequence ID" value="KDR79182.1"/>
    <property type="molecule type" value="Genomic_DNA"/>
</dbReference>
<dbReference type="InterPro" id="IPR036673">
    <property type="entry name" value="Cyanovirin-N_sf"/>
</dbReference>
<keyword evidence="3" id="KW-1185">Reference proteome</keyword>
<feature type="domain" description="Cyanovirin-N" evidence="1">
    <location>
        <begin position="353"/>
        <end position="450"/>
    </location>
</feature>
<sequence>MALAYNSKNLTINNGGRLSGQAKRDDGSWVNASIDLHPKLGNANGQFDLKGRDFSGSAQELKVQGATELVGKLRNSSRQPVDASIDLAQLIMVRDGQFVFLSEREREYVKDGGRKLHDSTTALIANSKNLRIIDNRWLSGDTKRRNNTWTSDKIDLNFKLGNANGEFDVNGKNFAESAKDHETKVVGGTRLRALLRNRGRDHEALLELAIIIKVEDGSFVFRSLADDDDDSSASDTPFATNSRNLRIEGGLLSGQAKTNNGSWNNASLDLNTMIGNRNGRFDFDGRNFSSTAQEIKLDGTRLRAELYTDKRGVEVDSLDLATILEIVDGRFAFNSDFERQRNDRKKLLESLTGLPGDSRNLWISPIGLLQGETKKKNGSWTTDSINLNSYLGNDRGRFVLNDRRFSNSASDFRLEGTRLKVKLSSGSSDPSEDSLELSLVLRVVDGKFEFITEHQRKRIISSVFCMTLESERGWRELHGLCLNKYGKLEESEVDLDYYYKNDGGSFVSDNYGRSGNLSSTSSDVRLEVTSANIYLHARLQGRRGEQDANVDLNVNIENDNGRFKFEKHDGLLDRDGALTKFVEDIPVVGYIAALAHYCAGNTEWAKRAAAVATRATIVTIGVTIGSLIGGPMGAAIGAGVATSIGIAAEAGIRKKIGDEGLQGEFEDATVGRYIFETLKAMIATGAARQFSKWIKKIPVEEFSKTSETLGKLIQKGTGKVGSKGIKKTVNQIGDALVDDVFPQEWFEAEQKVKKL</sequence>
<evidence type="ECO:0000313" key="2">
    <source>
        <dbReference type="EMBL" id="KDR79182.1"/>
    </source>
</evidence>
<dbReference type="AlphaFoldDB" id="A0A067T9Y5"/>
<gene>
    <name evidence="2" type="ORF">GALMADRAFT_277685</name>
</gene>
<organism evidence="2 3">
    <name type="scientific">Galerina marginata (strain CBS 339.88)</name>
    <dbReference type="NCBI Taxonomy" id="685588"/>
    <lineage>
        <taxon>Eukaryota</taxon>
        <taxon>Fungi</taxon>
        <taxon>Dikarya</taxon>
        <taxon>Basidiomycota</taxon>
        <taxon>Agaricomycotina</taxon>
        <taxon>Agaricomycetes</taxon>
        <taxon>Agaricomycetidae</taxon>
        <taxon>Agaricales</taxon>
        <taxon>Agaricineae</taxon>
        <taxon>Strophariaceae</taxon>
        <taxon>Galerina</taxon>
    </lineage>
</organism>
<dbReference type="Gene3D" id="2.30.60.10">
    <property type="entry name" value="Cyanovirin-N"/>
    <property type="match status" value="5"/>
</dbReference>
<dbReference type="SUPFAM" id="SSF51322">
    <property type="entry name" value="Cyanovirin-N"/>
    <property type="match status" value="5"/>
</dbReference>
<dbReference type="SMART" id="SM01111">
    <property type="entry name" value="CVNH"/>
    <property type="match status" value="5"/>
</dbReference>